<accession>A0A250ITY7</accession>
<dbReference type="InterPro" id="IPR029058">
    <property type="entry name" value="AB_hydrolase_fold"/>
</dbReference>
<organism evidence="1 2">
    <name type="scientific">Cystobacter fuscus</name>
    <dbReference type="NCBI Taxonomy" id="43"/>
    <lineage>
        <taxon>Bacteria</taxon>
        <taxon>Pseudomonadati</taxon>
        <taxon>Myxococcota</taxon>
        <taxon>Myxococcia</taxon>
        <taxon>Myxococcales</taxon>
        <taxon>Cystobacterineae</taxon>
        <taxon>Archangiaceae</taxon>
        <taxon>Cystobacter</taxon>
    </lineage>
</organism>
<dbReference type="AlphaFoldDB" id="A0A250ITY7"/>
<reference evidence="1 2" key="1">
    <citation type="submission" date="2017-06" db="EMBL/GenBank/DDBJ databases">
        <title>Sequencing and comparative analysis of myxobacterial genomes.</title>
        <authorList>
            <person name="Rupp O."/>
            <person name="Goesmann A."/>
            <person name="Sogaard-Andersen L."/>
        </authorList>
    </citation>
    <scope>NUCLEOTIDE SEQUENCE [LARGE SCALE GENOMIC DNA]</scope>
    <source>
        <strain evidence="1 2">DSM 52655</strain>
    </source>
</reference>
<protein>
    <submittedName>
        <fullName evidence="1">Alpha/beta hydrolase</fullName>
    </submittedName>
</protein>
<proteinExistence type="predicted"/>
<dbReference type="Proteomes" id="UP000217257">
    <property type="component" value="Chromosome"/>
</dbReference>
<dbReference type="Gene3D" id="3.40.50.1820">
    <property type="entry name" value="alpha/beta hydrolase"/>
    <property type="match status" value="1"/>
</dbReference>
<evidence type="ECO:0000313" key="1">
    <source>
        <dbReference type="EMBL" id="ATB34712.1"/>
    </source>
</evidence>
<dbReference type="GO" id="GO:0016787">
    <property type="term" value="F:hydrolase activity"/>
    <property type="evidence" value="ECO:0007669"/>
    <property type="project" value="UniProtKB-KW"/>
</dbReference>
<evidence type="ECO:0000313" key="2">
    <source>
        <dbReference type="Proteomes" id="UP000217257"/>
    </source>
</evidence>
<dbReference type="SUPFAM" id="SSF53474">
    <property type="entry name" value="alpha/beta-Hydrolases"/>
    <property type="match status" value="1"/>
</dbReference>
<keyword evidence="1" id="KW-0378">Hydrolase</keyword>
<dbReference type="EMBL" id="CP022098">
    <property type="protein sequence ID" value="ATB34712.1"/>
    <property type="molecule type" value="Genomic_DNA"/>
</dbReference>
<gene>
    <name evidence="1" type="ORF">CYFUS_000119</name>
</gene>
<dbReference type="RefSeq" id="WP_095983427.1">
    <property type="nucleotide sequence ID" value="NZ_CP022098.1"/>
</dbReference>
<name>A0A250ITY7_9BACT</name>
<sequence>MRTLPRGERTTLLASDGYSLTATRFGAGSPLRGHIVVAGATGVPQTFYARFAGYVASRGFTTLTFDYRGIGQSKPASLDDPAVPELRELCMRVRAPIAAANALDDAWAPPRSRDAFLLNAYRNTHVDRIDIDPHDLGPIGHMGYFRRNASPLWDRVLDWFAERHMEGSWDARPVRGVPRHPT</sequence>
<dbReference type="KEGG" id="cfus:CYFUS_000119"/>